<evidence type="ECO:0000256" key="1">
    <source>
        <dbReference type="ARBA" id="ARBA00004953"/>
    </source>
</evidence>
<dbReference type="UniPathway" id="UPA00148"/>
<keyword evidence="10" id="KW-1185">Reference proteome</keyword>
<dbReference type="InterPro" id="IPR006364">
    <property type="entry name" value="CobI/CbiL/CobIJ_dom"/>
</dbReference>
<dbReference type="InterPro" id="IPR014776">
    <property type="entry name" value="4pyrrole_Mease_sub2"/>
</dbReference>
<dbReference type="NCBIfam" id="TIGR01467">
    <property type="entry name" value="cobI_cbiL"/>
    <property type="match status" value="1"/>
</dbReference>
<dbReference type="SUPFAM" id="SSF53790">
    <property type="entry name" value="Tetrapyrrole methylase"/>
    <property type="match status" value="1"/>
</dbReference>
<evidence type="ECO:0000259" key="8">
    <source>
        <dbReference type="Pfam" id="PF00590"/>
    </source>
</evidence>
<accession>A0A839HE49</accession>
<dbReference type="Proteomes" id="UP000548632">
    <property type="component" value="Unassembled WGS sequence"/>
</dbReference>
<dbReference type="GO" id="GO:0030788">
    <property type="term" value="F:precorrin-2 C20-methyltransferase activity"/>
    <property type="evidence" value="ECO:0007669"/>
    <property type="project" value="UniProtKB-EC"/>
</dbReference>
<proteinExistence type="inferred from homology"/>
<dbReference type="EMBL" id="JABVCQ010000005">
    <property type="protein sequence ID" value="MBB1125289.1"/>
    <property type="molecule type" value="Genomic_DNA"/>
</dbReference>
<keyword evidence="3" id="KW-0169">Cobalamin biosynthesis</keyword>
<gene>
    <name evidence="9" type="primary">cobI</name>
    <name evidence="9" type="ORF">HUK38_03460</name>
</gene>
<dbReference type="InterPro" id="IPR035996">
    <property type="entry name" value="4pyrrol_Methylase_sf"/>
</dbReference>
<organism evidence="9 10">
    <name type="scientific">Thiospirillum jenense</name>
    <dbReference type="NCBI Taxonomy" id="1653858"/>
    <lineage>
        <taxon>Bacteria</taxon>
        <taxon>Pseudomonadati</taxon>
        <taxon>Pseudomonadota</taxon>
        <taxon>Gammaproteobacteria</taxon>
        <taxon>Chromatiales</taxon>
        <taxon>Chromatiaceae</taxon>
        <taxon>Thiospirillum</taxon>
    </lineage>
</organism>
<feature type="domain" description="Tetrapyrrole methylase" evidence="8">
    <location>
        <begin position="16"/>
        <end position="226"/>
    </location>
</feature>
<evidence type="ECO:0000313" key="9">
    <source>
        <dbReference type="EMBL" id="MBB1125289.1"/>
    </source>
</evidence>
<keyword evidence="4 9" id="KW-0489">Methyltransferase</keyword>
<dbReference type="EC" id="2.1.1.130" evidence="9"/>
<reference evidence="9 10" key="1">
    <citation type="journal article" date="2020" name="Arch. Microbiol.">
        <title>The genome sequence of the giant phototrophic gammaproteobacterium Thiospirillum jenense gives insight into its physiological properties and phylogenetic relationships.</title>
        <authorList>
            <person name="Imhoff J.F."/>
            <person name="Meyer T.E."/>
            <person name="Kyndt J.A."/>
        </authorList>
    </citation>
    <scope>NUCLEOTIDE SEQUENCE [LARGE SCALE GENOMIC DNA]</scope>
    <source>
        <strain evidence="9 10">DSM 216</strain>
    </source>
</reference>
<sequence length="254" mass="27343">MHTTTLLSDSNPRIGRLIGVSLGPGDPDLITRRAWALLKTHSHWRYPISQAGAESYALNIIHRAGLAIPAAAAPLHFPMTRDPTALAAAWLHAGQTCLTPLLHGHDVLFLVEGDASTYSTFGHLARTVRSLAPQVTVEIIPGITSFHAAAAALTTPLVEQNDTLIIAAATADMTTIARHLDQADTLVLLKIKPVLPQVLDLLRQRGVLAQAQLVEHVGSPDERIVRDLQQWSGAPVAYLSLLIVRNSHTQSGCH</sequence>
<comment type="caution">
    <text evidence="9">The sequence shown here is derived from an EMBL/GenBank/DDBJ whole genome shotgun (WGS) entry which is preliminary data.</text>
</comment>
<dbReference type="PANTHER" id="PTHR43467:SF2">
    <property type="entry name" value="COBALT-PRECORRIN-2 C(20)-METHYLTRANSFERASE"/>
    <property type="match status" value="1"/>
</dbReference>
<dbReference type="Gene3D" id="3.30.950.10">
    <property type="entry name" value="Methyltransferase, Cobalt-precorrin-4 Transmethylase, Domain 2"/>
    <property type="match status" value="1"/>
</dbReference>
<dbReference type="CDD" id="cd11645">
    <property type="entry name" value="Precorrin_2_C20_MT"/>
    <property type="match status" value="1"/>
</dbReference>
<dbReference type="Gene3D" id="3.40.1010.10">
    <property type="entry name" value="Cobalt-precorrin-4 Transmethylase, Domain 1"/>
    <property type="match status" value="1"/>
</dbReference>
<dbReference type="InterPro" id="IPR014777">
    <property type="entry name" value="4pyrrole_Mease_sub1"/>
</dbReference>
<dbReference type="AlphaFoldDB" id="A0A839HE49"/>
<evidence type="ECO:0000256" key="4">
    <source>
        <dbReference type="ARBA" id="ARBA00022603"/>
    </source>
</evidence>
<evidence type="ECO:0000256" key="5">
    <source>
        <dbReference type="ARBA" id="ARBA00022679"/>
    </source>
</evidence>
<evidence type="ECO:0000256" key="6">
    <source>
        <dbReference type="ARBA" id="ARBA00022691"/>
    </source>
</evidence>
<dbReference type="PANTHER" id="PTHR43467">
    <property type="entry name" value="COBALT-PRECORRIN-2 C(20)-METHYLTRANSFERASE"/>
    <property type="match status" value="1"/>
</dbReference>
<dbReference type="PIRSF" id="PIRSF036427">
    <property type="entry name" value="Precrrn-2_mtase"/>
    <property type="match status" value="1"/>
</dbReference>
<evidence type="ECO:0000256" key="3">
    <source>
        <dbReference type="ARBA" id="ARBA00022573"/>
    </source>
</evidence>
<protein>
    <submittedName>
        <fullName evidence="9">Precorrin-2 C(20)-methyltransferase</fullName>
        <ecNumber evidence="9">2.1.1.130</ecNumber>
    </submittedName>
</protein>
<comment type="pathway">
    <text evidence="1">Cofactor biosynthesis; adenosylcobalamin biosynthesis.</text>
</comment>
<keyword evidence="5 9" id="KW-0808">Transferase</keyword>
<dbReference type="RefSeq" id="WP_182582501.1">
    <property type="nucleotide sequence ID" value="NZ_JABVCQ010000005.1"/>
</dbReference>
<dbReference type="GO" id="GO:0032259">
    <property type="term" value="P:methylation"/>
    <property type="evidence" value="ECO:0007669"/>
    <property type="project" value="UniProtKB-KW"/>
</dbReference>
<dbReference type="Pfam" id="PF00590">
    <property type="entry name" value="TP_methylase"/>
    <property type="match status" value="1"/>
</dbReference>
<evidence type="ECO:0000256" key="7">
    <source>
        <dbReference type="PIRNR" id="PIRNR036427"/>
    </source>
</evidence>
<name>A0A839HE49_9GAMM</name>
<dbReference type="InterPro" id="IPR000878">
    <property type="entry name" value="4pyrrol_Mease"/>
</dbReference>
<dbReference type="InterPro" id="IPR012382">
    <property type="entry name" value="CobI/CbiL"/>
</dbReference>
<dbReference type="GO" id="GO:0009236">
    <property type="term" value="P:cobalamin biosynthetic process"/>
    <property type="evidence" value="ECO:0007669"/>
    <property type="project" value="UniProtKB-UniRule"/>
</dbReference>
<keyword evidence="6" id="KW-0949">S-adenosyl-L-methionine</keyword>
<evidence type="ECO:0000313" key="10">
    <source>
        <dbReference type="Proteomes" id="UP000548632"/>
    </source>
</evidence>
<evidence type="ECO:0000256" key="2">
    <source>
        <dbReference type="ARBA" id="ARBA00005879"/>
    </source>
</evidence>
<comment type="similarity">
    <text evidence="2 7">Belongs to the precorrin methyltransferase family.</text>
</comment>